<dbReference type="EMBL" id="QKRB01000028">
    <property type="protein sequence ID" value="PZD97406.1"/>
    <property type="molecule type" value="Genomic_DNA"/>
</dbReference>
<keyword evidence="1" id="KW-0805">Transcription regulation</keyword>
<dbReference type="SUPFAM" id="SSF46689">
    <property type="entry name" value="Homeodomain-like"/>
    <property type="match status" value="2"/>
</dbReference>
<dbReference type="PRINTS" id="PR00032">
    <property type="entry name" value="HTHARAC"/>
</dbReference>
<dbReference type="InterPro" id="IPR001789">
    <property type="entry name" value="Sig_transdc_resp-reg_receiver"/>
</dbReference>
<gene>
    <name evidence="7" type="ORF">DNH61_03400</name>
</gene>
<dbReference type="Pfam" id="PF00072">
    <property type="entry name" value="Response_reg"/>
    <property type="match status" value="1"/>
</dbReference>
<dbReference type="GO" id="GO:0003700">
    <property type="term" value="F:DNA-binding transcription factor activity"/>
    <property type="evidence" value="ECO:0007669"/>
    <property type="project" value="InterPro"/>
</dbReference>
<evidence type="ECO:0000256" key="3">
    <source>
        <dbReference type="ARBA" id="ARBA00023163"/>
    </source>
</evidence>
<dbReference type="InterPro" id="IPR009057">
    <property type="entry name" value="Homeodomain-like_sf"/>
</dbReference>
<evidence type="ECO:0000256" key="4">
    <source>
        <dbReference type="PROSITE-ProRule" id="PRU00169"/>
    </source>
</evidence>
<keyword evidence="2" id="KW-0238">DNA-binding</keyword>
<dbReference type="OrthoDB" id="9788446at2"/>
<keyword evidence="8" id="KW-1185">Reference proteome</keyword>
<dbReference type="Gene3D" id="1.10.10.60">
    <property type="entry name" value="Homeodomain-like"/>
    <property type="match status" value="2"/>
</dbReference>
<dbReference type="InterPro" id="IPR018060">
    <property type="entry name" value="HTH_AraC"/>
</dbReference>
<dbReference type="Proteomes" id="UP000249522">
    <property type="component" value="Unassembled WGS sequence"/>
</dbReference>
<dbReference type="InterPro" id="IPR020449">
    <property type="entry name" value="Tscrpt_reg_AraC-type_HTH"/>
</dbReference>
<evidence type="ECO:0000259" key="6">
    <source>
        <dbReference type="PROSITE" id="PS50110"/>
    </source>
</evidence>
<name>A0A2W1LE96_9BACL</name>
<feature type="domain" description="Response regulatory" evidence="6">
    <location>
        <begin position="2"/>
        <end position="118"/>
    </location>
</feature>
<dbReference type="GO" id="GO:0043565">
    <property type="term" value="F:sequence-specific DNA binding"/>
    <property type="evidence" value="ECO:0007669"/>
    <property type="project" value="InterPro"/>
</dbReference>
<evidence type="ECO:0000256" key="1">
    <source>
        <dbReference type="ARBA" id="ARBA00023015"/>
    </source>
</evidence>
<dbReference type="GO" id="GO:0000160">
    <property type="term" value="P:phosphorelay signal transduction system"/>
    <property type="evidence" value="ECO:0007669"/>
    <property type="project" value="InterPro"/>
</dbReference>
<evidence type="ECO:0000256" key="2">
    <source>
        <dbReference type="ARBA" id="ARBA00023125"/>
    </source>
</evidence>
<evidence type="ECO:0000313" key="8">
    <source>
        <dbReference type="Proteomes" id="UP000249522"/>
    </source>
</evidence>
<keyword evidence="4" id="KW-0597">Phosphoprotein</keyword>
<dbReference type="AlphaFoldDB" id="A0A2W1LE96"/>
<dbReference type="PANTHER" id="PTHR43280:SF28">
    <property type="entry name" value="HTH-TYPE TRANSCRIPTIONAL ACTIVATOR RHAS"/>
    <property type="match status" value="1"/>
</dbReference>
<dbReference type="RefSeq" id="WP_111145264.1">
    <property type="nucleotide sequence ID" value="NZ_QKRB01000028.1"/>
</dbReference>
<dbReference type="SMART" id="SM00448">
    <property type="entry name" value="REC"/>
    <property type="match status" value="1"/>
</dbReference>
<organism evidence="7 8">
    <name type="scientific">Paenibacillus sambharensis</name>
    <dbReference type="NCBI Taxonomy" id="1803190"/>
    <lineage>
        <taxon>Bacteria</taxon>
        <taxon>Bacillati</taxon>
        <taxon>Bacillota</taxon>
        <taxon>Bacilli</taxon>
        <taxon>Bacillales</taxon>
        <taxon>Paenibacillaceae</taxon>
        <taxon>Paenibacillus</taxon>
    </lineage>
</organism>
<proteinExistence type="predicted"/>
<evidence type="ECO:0000259" key="5">
    <source>
        <dbReference type="PROSITE" id="PS01124"/>
    </source>
</evidence>
<dbReference type="PROSITE" id="PS00041">
    <property type="entry name" value="HTH_ARAC_FAMILY_1"/>
    <property type="match status" value="1"/>
</dbReference>
<keyword evidence="3" id="KW-0804">Transcription</keyword>
<dbReference type="CDD" id="cd17536">
    <property type="entry name" value="REC_YesN-like"/>
    <property type="match status" value="1"/>
</dbReference>
<dbReference type="InterPro" id="IPR018062">
    <property type="entry name" value="HTH_AraC-typ_CS"/>
</dbReference>
<dbReference type="PROSITE" id="PS50110">
    <property type="entry name" value="RESPONSE_REGULATORY"/>
    <property type="match status" value="1"/>
</dbReference>
<reference evidence="7 8" key="1">
    <citation type="submission" date="2018-06" db="EMBL/GenBank/DDBJ databases">
        <title>Paenibacillus imtechensis sp. nov.</title>
        <authorList>
            <person name="Pinnaka A.K."/>
            <person name="Singh H."/>
            <person name="Kaur M."/>
        </authorList>
    </citation>
    <scope>NUCLEOTIDE SEQUENCE [LARGE SCALE GENOMIC DNA]</scope>
    <source>
        <strain evidence="7 8">SMB1</strain>
    </source>
</reference>
<feature type="modified residue" description="4-aspartylphosphate" evidence="4">
    <location>
        <position position="53"/>
    </location>
</feature>
<feature type="domain" description="HTH araC/xylS-type" evidence="5">
    <location>
        <begin position="285"/>
        <end position="387"/>
    </location>
</feature>
<dbReference type="PANTHER" id="PTHR43280">
    <property type="entry name" value="ARAC-FAMILY TRANSCRIPTIONAL REGULATOR"/>
    <property type="match status" value="1"/>
</dbReference>
<comment type="caution">
    <text evidence="7">The sequence shown here is derived from an EMBL/GenBank/DDBJ whole genome shotgun (WGS) entry which is preliminary data.</text>
</comment>
<sequence>MNILLVDDEPIVRSSMARMISGIADHYRLHEAEDGEDAIEMLDSQAFDLVITDIQMPAVDGLELAGHIRGHYPDTAIVMLTGHAEFDYARRALAYGVKDYLLKPVAVDVVKGIIAQVEERLSNKRKQAEITQLRTRDLFEKKVTDLLYEMPLPYYDESLFPDFRELGVMCLTSSDPGFRTRNIRFSIKNMLSDLLAEYGTSVTVIEETHLTCILFLNNEREADWEGILENAQETISGMLRLKLTIRLGGTARELSAVSELYQKALRQIGVLEQGPEKNEPEAKLHRIIRMAKETIDKEYASELTLTALSEKLFVHPNYLSSLFKAETGQTFSQYVTRTRMQHARRLLRETNLKIYQISSEVGYSDQVHFSRVFKSLEGMNPYEYREKHART</sequence>
<protein>
    <recommendedName>
        <fullName evidence="9">DNA-binding response regulator</fullName>
    </recommendedName>
</protein>
<dbReference type="InterPro" id="IPR011006">
    <property type="entry name" value="CheY-like_superfamily"/>
</dbReference>
<evidence type="ECO:0008006" key="9">
    <source>
        <dbReference type="Google" id="ProtNLM"/>
    </source>
</evidence>
<accession>A0A2W1LE96</accession>
<dbReference type="PROSITE" id="PS01124">
    <property type="entry name" value="HTH_ARAC_FAMILY_2"/>
    <property type="match status" value="1"/>
</dbReference>
<dbReference type="SUPFAM" id="SSF52172">
    <property type="entry name" value="CheY-like"/>
    <property type="match status" value="1"/>
</dbReference>
<dbReference type="SMART" id="SM00342">
    <property type="entry name" value="HTH_ARAC"/>
    <property type="match status" value="1"/>
</dbReference>
<dbReference type="Gene3D" id="3.40.50.2300">
    <property type="match status" value="1"/>
</dbReference>
<evidence type="ECO:0000313" key="7">
    <source>
        <dbReference type="EMBL" id="PZD97406.1"/>
    </source>
</evidence>
<dbReference type="Pfam" id="PF12833">
    <property type="entry name" value="HTH_18"/>
    <property type="match status" value="1"/>
</dbReference>